<evidence type="ECO:0000313" key="11">
    <source>
        <dbReference type="Proteomes" id="UP000199677"/>
    </source>
</evidence>
<dbReference type="STRING" id="416873.SAMN04487951_10161"/>
<accession>A0A1G9WYY2</accession>
<evidence type="ECO:0000256" key="6">
    <source>
        <dbReference type="ARBA" id="ARBA00022989"/>
    </source>
</evidence>
<dbReference type="EMBL" id="FNII01000001">
    <property type="protein sequence ID" value="SDM89647.1"/>
    <property type="molecule type" value="Genomic_DNA"/>
</dbReference>
<dbReference type="RefSeq" id="WP_089701334.1">
    <property type="nucleotide sequence ID" value="NZ_FNII01000001.1"/>
</dbReference>
<evidence type="ECO:0000256" key="7">
    <source>
        <dbReference type="ARBA" id="ARBA00023136"/>
    </source>
</evidence>
<evidence type="ECO:0000256" key="2">
    <source>
        <dbReference type="ARBA" id="ARBA00022448"/>
    </source>
</evidence>
<gene>
    <name evidence="10" type="ORF">SAMN04487951_10161</name>
</gene>
<feature type="transmembrane region" description="Helical" evidence="8">
    <location>
        <begin position="130"/>
        <end position="154"/>
    </location>
</feature>
<dbReference type="Gene3D" id="1.10.3720.10">
    <property type="entry name" value="MetI-like"/>
    <property type="match status" value="1"/>
</dbReference>
<comment type="subcellular location">
    <subcellularLocation>
        <location evidence="1">Cell inner membrane</location>
        <topology evidence="1">Multi-pass membrane protein</topology>
    </subcellularLocation>
    <subcellularLocation>
        <location evidence="8">Cell membrane</location>
        <topology evidence="8">Multi-pass membrane protein</topology>
    </subcellularLocation>
</comment>
<comment type="similarity">
    <text evidence="8">Belongs to the binding-protein-dependent transport system permease family.</text>
</comment>
<feature type="transmembrane region" description="Helical" evidence="8">
    <location>
        <begin position="100"/>
        <end position="124"/>
    </location>
</feature>
<dbReference type="AlphaFoldDB" id="A0A1G9WYY2"/>
<dbReference type="Proteomes" id="UP000199677">
    <property type="component" value="Unassembled WGS sequence"/>
</dbReference>
<feature type="transmembrane region" description="Helical" evidence="8">
    <location>
        <begin position="69"/>
        <end position="88"/>
    </location>
</feature>
<evidence type="ECO:0000256" key="3">
    <source>
        <dbReference type="ARBA" id="ARBA00022475"/>
    </source>
</evidence>
<keyword evidence="7 8" id="KW-0472">Membrane</keyword>
<dbReference type="OrthoDB" id="9782004at2"/>
<dbReference type="GO" id="GO:0005886">
    <property type="term" value="C:plasma membrane"/>
    <property type="evidence" value="ECO:0007669"/>
    <property type="project" value="UniProtKB-SubCell"/>
</dbReference>
<evidence type="ECO:0000256" key="4">
    <source>
        <dbReference type="ARBA" id="ARBA00022519"/>
    </source>
</evidence>
<keyword evidence="4" id="KW-0997">Cell inner membrane</keyword>
<dbReference type="PANTHER" id="PTHR43357:SF4">
    <property type="entry name" value="INNER MEMBRANE ABC TRANSPORTER PERMEASE PROTEIN YDCV"/>
    <property type="match status" value="1"/>
</dbReference>
<evidence type="ECO:0000313" key="10">
    <source>
        <dbReference type="EMBL" id="SDM89647.1"/>
    </source>
</evidence>
<evidence type="ECO:0000259" key="9">
    <source>
        <dbReference type="PROSITE" id="PS50928"/>
    </source>
</evidence>
<dbReference type="InterPro" id="IPR035906">
    <property type="entry name" value="MetI-like_sf"/>
</dbReference>
<dbReference type="CDD" id="cd06261">
    <property type="entry name" value="TM_PBP2"/>
    <property type="match status" value="1"/>
</dbReference>
<sequence length="264" mass="28908">MLHNSKLALTFHSLFVVFLLAPLVVVMLVAFTPNGYISYPTNGFSLRWFVAIFEYPAFIRAFWNSLYLGVAAASISALLAVPAALAIVRYSFRGRDALVGLFLSPLMIPHVVLGVAFLSFFSQIGIYGSFWALIAAHVIIVMPYTMRLVMASVFGMDRSAEKAALSLGASQWTMFRRITIPMILPGVAGGWILAFTTSFDELSMTIFVASPSTTTLPVQMYNHIAHTVDPLIASVSTVLIVLTVLFMVLLDRLYGIDKVLIGKG</sequence>
<name>A0A1G9WYY2_9GAMM</name>
<evidence type="ECO:0000256" key="8">
    <source>
        <dbReference type="RuleBase" id="RU363032"/>
    </source>
</evidence>
<keyword evidence="5 8" id="KW-0812">Transmembrane</keyword>
<reference evidence="11" key="1">
    <citation type="submission" date="2016-10" db="EMBL/GenBank/DDBJ databases">
        <authorList>
            <person name="Varghese N."/>
            <person name="Submissions S."/>
        </authorList>
    </citation>
    <scope>NUCLEOTIDE SEQUENCE [LARGE SCALE GENOMIC DNA]</scope>
    <source>
        <strain evidence="11">CGMCC 1.6494</strain>
    </source>
</reference>
<dbReference type="GO" id="GO:0055085">
    <property type="term" value="P:transmembrane transport"/>
    <property type="evidence" value="ECO:0007669"/>
    <property type="project" value="InterPro"/>
</dbReference>
<dbReference type="SUPFAM" id="SSF161098">
    <property type="entry name" value="MetI-like"/>
    <property type="match status" value="1"/>
</dbReference>
<feature type="domain" description="ABC transmembrane type-1" evidence="9">
    <location>
        <begin position="62"/>
        <end position="250"/>
    </location>
</feature>
<dbReference type="Pfam" id="PF00528">
    <property type="entry name" value="BPD_transp_1"/>
    <property type="match status" value="1"/>
</dbReference>
<keyword evidence="11" id="KW-1185">Reference proteome</keyword>
<feature type="transmembrane region" description="Helical" evidence="8">
    <location>
        <begin position="44"/>
        <end position="63"/>
    </location>
</feature>
<dbReference type="PROSITE" id="PS50928">
    <property type="entry name" value="ABC_TM1"/>
    <property type="match status" value="1"/>
</dbReference>
<proteinExistence type="inferred from homology"/>
<feature type="transmembrane region" description="Helical" evidence="8">
    <location>
        <begin position="175"/>
        <end position="194"/>
    </location>
</feature>
<dbReference type="InterPro" id="IPR000515">
    <property type="entry name" value="MetI-like"/>
</dbReference>
<keyword evidence="2 8" id="KW-0813">Transport</keyword>
<evidence type="ECO:0000256" key="1">
    <source>
        <dbReference type="ARBA" id="ARBA00004429"/>
    </source>
</evidence>
<evidence type="ECO:0000256" key="5">
    <source>
        <dbReference type="ARBA" id="ARBA00022692"/>
    </source>
</evidence>
<feature type="transmembrane region" description="Helical" evidence="8">
    <location>
        <begin position="231"/>
        <end position="250"/>
    </location>
</feature>
<keyword evidence="6 8" id="KW-1133">Transmembrane helix</keyword>
<dbReference type="PANTHER" id="PTHR43357">
    <property type="entry name" value="INNER MEMBRANE ABC TRANSPORTER PERMEASE PROTEIN YDCV"/>
    <property type="match status" value="1"/>
</dbReference>
<organism evidence="10 11">
    <name type="scientific">Vreelandella arcis</name>
    <dbReference type="NCBI Taxonomy" id="416873"/>
    <lineage>
        <taxon>Bacteria</taxon>
        <taxon>Pseudomonadati</taxon>
        <taxon>Pseudomonadota</taxon>
        <taxon>Gammaproteobacteria</taxon>
        <taxon>Oceanospirillales</taxon>
        <taxon>Halomonadaceae</taxon>
        <taxon>Vreelandella</taxon>
    </lineage>
</organism>
<feature type="transmembrane region" description="Helical" evidence="8">
    <location>
        <begin position="12"/>
        <end position="32"/>
    </location>
</feature>
<keyword evidence="3" id="KW-1003">Cell membrane</keyword>
<protein>
    <submittedName>
        <fullName evidence="10">Putative spermidine/putrescine transport system permease protein</fullName>
    </submittedName>
</protein>